<gene>
    <name evidence="7" type="ORF">TRFO_30898</name>
</gene>
<dbReference type="GO" id="GO:0006396">
    <property type="term" value="P:RNA processing"/>
    <property type="evidence" value="ECO:0007669"/>
    <property type="project" value="InterPro"/>
</dbReference>
<dbReference type="GO" id="GO:0032259">
    <property type="term" value="P:methylation"/>
    <property type="evidence" value="ECO:0007669"/>
    <property type="project" value="UniProtKB-KW"/>
</dbReference>
<comment type="caution">
    <text evidence="4">Lacks conserved residue(s) required for the propagation of feature annotation.</text>
</comment>
<comment type="caution">
    <text evidence="7">The sequence shown here is derived from an EMBL/GenBank/DDBJ whole genome shotgun (WGS) entry which is preliminary data.</text>
</comment>
<dbReference type="VEuPathDB" id="TrichDB:TRFO_30898"/>
<dbReference type="SUPFAM" id="SSF53335">
    <property type="entry name" value="S-adenosyl-L-methionine-dependent methyltransferases"/>
    <property type="match status" value="1"/>
</dbReference>
<evidence type="ECO:0000259" key="6">
    <source>
        <dbReference type="Pfam" id="PF13847"/>
    </source>
</evidence>
<feature type="binding site" evidence="4">
    <location>
        <position position="475"/>
    </location>
    <ligand>
        <name>S-adenosyl-L-methionine</name>
        <dbReference type="ChEBI" id="CHEBI:59789"/>
    </ligand>
</feature>
<dbReference type="Pfam" id="PF13847">
    <property type="entry name" value="Methyltransf_31"/>
    <property type="match status" value="1"/>
</dbReference>
<dbReference type="GeneID" id="94842313"/>
<dbReference type="PANTHER" id="PTHR45904:SF2">
    <property type="entry name" value="TRNA (URACIL-5-)-METHYLTRANSFERASE HOMOLOG A"/>
    <property type="match status" value="1"/>
</dbReference>
<dbReference type="RefSeq" id="XP_068355272.1">
    <property type="nucleotide sequence ID" value="XM_068507609.1"/>
</dbReference>
<organism evidence="7 8">
    <name type="scientific">Tritrichomonas foetus</name>
    <dbReference type="NCBI Taxonomy" id="1144522"/>
    <lineage>
        <taxon>Eukaryota</taxon>
        <taxon>Metamonada</taxon>
        <taxon>Parabasalia</taxon>
        <taxon>Tritrichomonadida</taxon>
        <taxon>Tritrichomonadidae</taxon>
        <taxon>Tritrichomonas</taxon>
    </lineage>
</organism>
<dbReference type="PANTHER" id="PTHR45904">
    <property type="entry name" value="TRNA (URACIL-5-)-METHYLTRANSFERASE"/>
    <property type="match status" value="1"/>
</dbReference>
<dbReference type="PROSITE" id="PS51687">
    <property type="entry name" value="SAM_MT_RNA_M5U"/>
    <property type="match status" value="1"/>
</dbReference>
<evidence type="ECO:0000313" key="8">
    <source>
        <dbReference type="Proteomes" id="UP000179807"/>
    </source>
</evidence>
<dbReference type="GO" id="GO:0008173">
    <property type="term" value="F:RNA methyltransferase activity"/>
    <property type="evidence" value="ECO:0007669"/>
    <property type="project" value="InterPro"/>
</dbReference>
<keyword evidence="3 4" id="KW-0949">S-adenosyl-L-methionine</keyword>
<dbReference type="CDD" id="cd02440">
    <property type="entry name" value="AdoMet_MTases"/>
    <property type="match status" value="1"/>
</dbReference>
<dbReference type="AlphaFoldDB" id="A0A1J4JUI1"/>
<name>A0A1J4JUI1_9EUKA</name>
<feature type="region of interest" description="Disordered" evidence="5">
    <location>
        <begin position="1"/>
        <end position="20"/>
    </location>
</feature>
<evidence type="ECO:0000256" key="3">
    <source>
        <dbReference type="ARBA" id="ARBA00022691"/>
    </source>
</evidence>
<comment type="similarity">
    <text evidence="4">Belongs to the class I-like SAM-binding methyltransferase superfamily. RNA M5U methyltransferase family.</text>
</comment>
<feature type="binding site" evidence="4">
    <location>
        <position position="425"/>
    </location>
    <ligand>
        <name>S-adenosyl-L-methionine</name>
        <dbReference type="ChEBI" id="CHEBI:59789"/>
    </ligand>
</feature>
<keyword evidence="2 4" id="KW-0808">Transferase</keyword>
<sequence>MGAIVSALSDTAPEIPPLENPKSDEPCALLVNGVCDAWSQPHFSQFLTRSNIPFTRVVKVRGEEFAIMEFKSNKDRQLAYNFLSGCQLTDQKFEVRPFHGYDPPPMPYATQAEIMKFSSLKTQSIYDRLYPLAEKDPSERLAIKLDTARQFLKDVISPDYKINIIPCPENYESHTTIELTVGYDEAGEIAVGFNNSSRTYVTIVPMDSSYDFPPQVQTIAQQFTHFVKRSPFPPYDNNSATGKWRTILIRLSSTGETMLVIVTYGGLPLSEIQRLETHFQGKVTSVYWAKSDQTHYDASTPNRVLMGTPSINEKIVCKVSPHFPVKGEKLGDKSGAIKSQKSTDKILENSNEILNDSDDIVYEYKFSIHPFNPFPGNLTMFSLMIQKVAHLAEIDSHTVVVDVACGVGFDCICLASYAKRIVGFDPDEHMINGSLKNTENNEIKNAFFIKETAEKGLIDVTNNLTGDEKIVCILNTMNPAPYVSSIKAISLCTRVKKFVYITDSLYTFAYDCQRLLLEGNKTGAPPFMLSDIELFDFKPKSQISRIVGLFTRD</sequence>
<reference evidence="7" key="1">
    <citation type="submission" date="2016-10" db="EMBL/GenBank/DDBJ databases">
        <authorList>
            <person name="Benchimol M."/>
            <person name="Almeida L.G."/>
            <person name="Vasconcelos A.T."/>
            <person name="Perreira-Neves A."/>
            <person name="Rosa I.A."/>
            <person name="Tasca T."/>
            <person name="Bogo M.R."/>
            <person name="de Souza W."/>
        </authorList>
    </citation>
    <scope>NUCLEOTIDE SEQUENCE [LARGE SCALE GENOMIC DNA]</scope>
    <source>
        <strain evidence="7">K</strain>
    </source>
</reference>
<evidence type="ECO:0000256" key="1">
    <source>
        <dbReference type="ARBA" id="ARBA00022603"/>
    </source>
</evidence>
<dbReference type="OrthoDB" id="10250660at2759"/>
<keyword evidence="1 4" id="KW-0489">Methyltransferase</keyword>
<evidence type="ECO:0000256" key="2">
    <source>
        <dbReference type="ARBA" id="ARBA00022679"/>
    </source>
</evidence>
<evidence type="ECO:0000256" key="5">
    <source>
        <dbReference type="SAM" id="MobiDB-lite"/>
    </source>
</evidence>
<protein>
    <recommendedName>
        <fullName evidence="6">Methyltransferase domain-containing protein</fullName>
    </recommendedName>
</protein>
<proteinExistence type="inferred from homology"/>
<feature type="domain" description="Methyltransferase" evidence="6">
    <location>
        <begin position="394"/>
        <end position="455"/>
    </location>
</feature>
<keyword evidence="8" id="KW-1185">Reference proteome</keyword>
<dbReference type="Proteomes" id="UP000179807">
    <property type="component" value="Unassembled WGS sequence"/>
</dbReference>
<dbReference type="InterPro" id="IPR025714">
    <property type="entry name" value="Methyltranfer_dom"/>
</dbReference>
<dbReference type="InterPro" id="IPR029063">
    <property type="entry name" value="SAM-dependent_MTases_sf"/>
</dbReference>
<dbReference type="InterPro" id="IPR045850">
    <property type="entry name" value="TRM2_met"/>
</dbReference>
<evidence type="ECO:0000313" key="7">
    <source>
        <dbReference type="EMBL" id="OHT02136.1"/>
    </source>
</evidence>
<dbReference type="InterPro" id="IPR010280">
    <property type="entry name" value="U5_MeTrfase_fam"/>
</dbReference>
<dbReference type="Gene3D" id="3.40.50.150">
    <property type="entry name" value="Vaccinia Virus protein VP39"/>
    <property type="match status" value="1"/>
</dbReference>
<dbReference type="GO" id="GO:0003723">
    <property type="term" value="F:RNA binding"/>
    <property type="evidence" value="ECO:0007669"/>
    <property type="project" value="TreeGrafter"/>
</dbReference>
<dbReference type="EMBL" id="MLAK01000881">
    <property type="protein sequence ID" value="OHT02136.1"/>
    <property type="molecule type" value="Genomic_DNA"/>
</dbReference>
<accession>A0A1J4JUI1</accession>
<dbReference type="Gene3D" id="2.40.50.1070">
    <property type="match status" value="1"/>
</dbReference>
<evidence type="ECO:0000256" key="4">
    <source>
        <dbReference type="PROSITE-ProRule" id="PRU01024"/>
    </source>
</evidence>